<evidence type="ECO:0000256" key="4">
    <source>
        <dbReference type="ARBA" id="ARBA00022478"/>
    </source>
</evidence>
<dbReference type="NCBIfam" id="TIGR02027">
    <property type="entry name" value="rpoA"/>
    <property type="match status" value="1"/>
</dbReference>
<dbReference type="GO" id="GO:0046983">
    <property type="term" value="F:protein dimerization activity"/>
    <property type="evidence" value="ECO:0007669"/>
    <property type="project" value="InterPro"/>
</dbReference>
<evidence type="ECO:0000313" key="14">
    <source>
        <dbReference type="Proteomes" id="UP001168575"/>
    </source>
</evidence>
<dbReference type="InterPro" id="IPR011263">
    <property type="entry name" value="DNA-dir_RNA_pol_RpoA/D/Rpb3"/>
</dbReference>
<evidence type="ECO:0000256" key="10">
    <source>
        <dbReference type="ARBA" id="ARBA00048552"/>
    </source>
</evidence>
<comment type="caution">
    <text evidence="13">The sequence shown here is derived from an EMBL/GenBank/DDBJ whole genome shotgun (WGS) entry which is preliminary data.</text>
</comment>
<evidence type="ECO:0000256" key="9">
    <source>
        <dbReference type="ARBA" id="ARBA00033070"/>
    </source>
</evidence>
<dbReference type="GO" id="GO:0005737">
    <property type="term" value="C:cytoplasm"/>
    <property type="evidence" value="ECO:0007669"/>
    <property type="project" value="UniProtKB-ARBA"/>
</dbReference>
<dbReference type="EMBL" id="JAUMVS010000036">
    <property type="protein sequence ID" value="MDO4841670.1"/>
    <property type="molecule type" value="Genomic_DNA"/>
</dbReference>
<dbReference type="HAMAP" id="MF_00059">
    <property type="entry name" value="RNApol_bact_RpoA"/>
    <property type="match status" value="1"/>
</dbReference>
<dbReference type="InterPro" id="IPR036643">
    <property type="entry name" value="RNApol_insert_sf"/>
</dbReference>
<evidence type="ECO:0000256" key="3">
    <source>
        <dbReference type="ARBA" id="ARBA00015972"/>
    </source>
</evidence>
<gene>
    <name evidence="11" type="primary">rpoA</name>
    <name evidence="13" type="ORF">Q3982_03220</name>
</gene>
<dbReference type="GO" id="GO:0003677">
    <property type="term" value="F:DNA binding"/>
    <property type="evidence" value="ECO:0007669"/>
    <property type="project" value="UniProtKB-UniRule"/>
</dbReference>
<dbReference type="GO" id="GO:0000428">
    <property type="term" value="C:DNA-directed RNA polymerase complex"/>
    <property type="evidence" value="ECO:0007669"/>
    <property type="project" value="UniProtKB-KW"/>
</dbReference>
<dbReference type="InterPro" id="IPR036603">
    <property type="entry name" value="RBP11-like"/>
</dbReference>
<evidence type="ECO:0000256" key="2">
    <source>
        <dbReference type="ARBA" id="ARBA00012418"/>
    </source>
</evidence>
<dbReference type="SUPFAM" id="SSF55257">
    <property type="entry name" value="RBP11-like subunits of RNA polymerase"/>
    <property type="match status" value="1"/>
</dbReference>
<dbReference type="InterPro" id="IPR011262">
    <property type="entry name" value="DNA-dir_RNA_pol_insert"/>
</dbReference>
<feature type="region of interest" description="Alpha C-terminal domain (alpha-CTD)" evidence="11">
    <location>
        <begin position="252"/>
        <end position="320"/>
    </location>
</feature>
<evidence type="ECO:0000256" key="6">
    <source>
        <dbReference type="ARBA" id="ARBA00022695"/>
    </source>
</evidence>
<dbReference type="Pfam" id="PF03118">
    <property type="entry name" value="RNA_pol_A_CTD"/>
    <property type="match status" value="1"/>
</dbReference>
<dbReference type="FunFam" id="2.170.120.12:FF:000001">
    <property type="entry name" value="DNA-directed RNA polymerase subunit alpha"/>
    <property type="match status" value="1"/>
</dbReference>
<dbReference type="GO" id="GO:0003899">
    <property type="term" value="F:DNA-directed RNA polymerase activity"/>
    <property type="evidence" value="ECO:0007669"/>
    <property type="project" value="UniProtKB-UniRule"/>
</dbReference>
<evidence type="ECO:0000313" key="13">
    <source>
        <dbReference type="EMBL" id="MDO4841670.1"/>
    </source>
</evidence>
<dbReference type="AlphaFoldDB" id="A0AA43RJH9"/>
<evidence type="ECO:0000256" key="8">
    <source>
        <dbReference type="ARBA" id="ARBA00032524"/>
    </source>
</evidence>
<dbReference type="CDD" id="cd06928">
    <property type="entry name" value="RNAP_alpha_NTD"/>
    <property type="match status" value="1"/>
</dbReference>
<dbReference type="SUPFAM" id="SSF56553">
    <property type="entry name" value="Insert subdomain of RNA polymerase alpha subunit"/>
    <property type="match status" value="1"/>
</dbReference>
<feature type="region of interest" description="Alpha N-terminal domain (alpha-NTD)" evidence="11">
    <location>
        <begin position="1"/>
        <end position="230"/>
    </location>
</feature>
<dbReference type="InterPro" id="IPR011260">
    <property type="entry name" value="RNAP_asu_C"/>
</dbReference>
<dbReference type="EC" id="2.7.7.6" evidence="2 11"/>
<dbReference type="SUPFAM" id="SSF47789">
    <property type="entry name" value="C-terminal domain of RNA polymerase alpha subunit"/>
    <property type="match status" value="1"/>
</dbReference>
<evidence type="ECO:0000259" key="12">
    <source>
        <dbReference type="SMART" id="SM00662"/>
    </source>
</evidence>
<dbReference type="NCBIfam" id="NF003513">
    <property type="entry name" value="PRK05182.1-2"/>
    <property type="match status" value="1"/>
</dbReference>
<comment type="subunit">
    <text evidence="11">Homodimer. The RNAP catalytic core consists of 2 alpha, 1 beta, 1 beta' and 1 omega subunit. When a sigma factor is associated with the core the holoenzyme is formed, which can initiate transcription.</text>
</comment>
<keyword evidence="7 11" id="KW-0804">Transcription</keyword>
<dbReference type="NCBIfam" id="NF003519">
    <property type="entry name" value="PRK05182.2-5"/>
    <property type="match status" value="1"/>
</dbReference>
<dbReference type="SMART" id="SM00662">
    <property type="entry name" value="RPOLD"/>
    <property type="match status" value="1"/>
</dbReference>
<dbReference type="Proteomes" id="UP001168575">
    <property type="component" value="Unassembled WGS sequence"/>
</dbReference>
<comment type="similarity">
    <text evidence="1 11">Belongs to the RNA polymerase alpha chain family.</text>
</comment>
<dbReference type="Gene3D" id="2.170.120.12">
    <property type="entry name" value="DNA-directed RNA polymerase, insert domain"/>
    <property type="match status" value="1"/>
</dbReference>
<evidence type="ECO:0000256" key="7">
    <source>
        <dbReference type="ARBA" id="ARBA00023163"/>
    </source>
</evidence>
<evidence type="ECO:0000256" key="11">
    <source>
        <dbReference type="HAMAP-Rule" id="MF_00059"/>
    </source>
</evidence>
<name>A0AA43RJH9_9ACTN</name>
<keyword evidence="14" id="KW-1185">Reference proteome</keyword>
<evidence type="ECO:0000256" key="1">
    <source>
        <dbReference type="ARBA" id="ARBA00007123"/>
    </source>
</evidence>
<reference evidence="13" key="1">
    <citation type="submission" date="2023-07" db="EMBL/GenBank/DDBJ databases">
        <title>Between Cages and Wild: Unraveling the Impact of Captivity on Animal Microbiomes and Antimicrobial Resistance.</title>
        <authorList>
            <person name="Schmartz G.P."/>
            <person name="Rehner J."/>
            <person name="Schuff M.J."/>
            <person name="Becker S.L."/>
            <person name="Kravczyk M."/>
            <person name="Gurevich A."/>
            <person name="Francke R."/>
            <person name="Mueller R."/>
            <person name="Keller V."/>
            <person name="Keller A."/>
        </authorList>
    </citation>
    <scope>NUCLEOTIDE SEQUENCE</scope>
    <source>
        <strain evidence="13">S12M_St_49</strain>
    </source>
</reference>
<comment type="catalytic activity">
    <reaction evidence="10 11">
        <text>RNA(n) + a ribonucleoside 5'-triphosphate = RNA(n+1) + diphosphate</text>
        <dbReference type="Rhea" id="RHEA:21248"/>
        <dbReference type="Rhea" id="RHEA-COMP:14527"/>
        <dbReference type="Rhea" id="RHEA-COMP:17342"/>
        <dbReference type="ChEBI" id="CHEBI:33019"/>
        <dbReference type="ChEBI" id="CHEBI:61557"/>
        <dbReference type="ChEBI" id="CHEBI:140395"/>
        <dbReference type="EC" id="2.7.7.6"/>
    </reaction>
</comment>
<proteinExistence type="inferred from homology"/>
<dbReference type="Pfam" id="PF01193">
    <property type="entry name" value="RNA_pol_L"/>
    <property type="match status" value="1"/>
</dbReference>
<dbReference type="Gene3D" id="1.10.150.20">
    <property type="entry name" value="5' to 3' exonuclease, C-terminal subdomain"/>
    <property type="match status" value="1"/>
</dbReference>
<evidence type="ECO:0000256" key="5">
    <source>
        <dbReference type="ARBA" id="ARBA00022679"/>
    </source>
</evidence>
<keyword evidence="6 11" id="KW-0548">Nucleotidyltransferase</keyword>
<comment type="function">
    <text evidence="11">DNA-dependent RNA polymerase catalyzes the transcription of DNA into RNA using the four ribonucleoside triphosphates as substrates.</text>
</comment>
<sequence>MTEFMRPTVTTEQINDCMARFMVEPLERGYARTLGNSMRRVLLSSLQGAKPTSIKIEGVQHEFSCAEGVIEDVTDIVLNVKGLVFKANVDDVDSAVATVSVEGPATVTGADLNVPSEFTLINPEHVIATVSEGGTFDAEITIGVGRGNVYAKDNQSDSDPIGVIAIDSIYSPVRRCTLSDDKTRVGQSNDYDKLTLEVETNGSIAPLDAIREAANIVMQYMQAFLEFGQEDNQELELPTIFEPEQEPESEELSKSIDDLELTVRSYNCLKREGVETIRDLVKLSEQDLNNIRNFGVKSIEEIKDVLAEFGLSLRSNNDLL</sequence>
<keyword evidence="5 11" id="KW-0808">Transferase</keyword>
<feature type="domain" description="DNA-directed RNA polymerase RpoA/D/Rpb3-type" evidence="12">
    <location>
        <begin position="18"/>
        <end position="227"/>
    </location>
</feature>
<comment type="domain">
    <text evidence="11">The N-terminal domain is essential for RNAP assembly and basal transcription, whereas the C-terminal domain is involved in interaction with transcriptional regulators and with upstream promoter elements.</text>
</comment>
<organism evidence="13 14">
    <name type="scientific">Phoenicibacter congonensis</name>
    <dbReference type="NCBI Taxonomy" id="1944646"/>
    <lineage>
        <taxon>Bacteria</taxon>
        <taxon>Bacillati</taxon>
        <taxon>Actinomycetota</taxon>
        <taxon>Coriobacteriia</taxon>
        <taxon>Eggerthellales</taxon>
        <taxon>Eggerthellaceae</taxon>
        <taxon>Phoenicibacter</taxon>
    </lineage>
</organism>
<dbReference type="GO" id="GO:0006351">
    <property type="term" value="P:DNA-templated transcription"/>
    <property type="evidence" value="ECO:0007669"/>
    <property type="project" value="UniProtKB-UniRule"/>
</dbReference>
<dbReference type="Pfam" id="PF01000">
    <property type="entry name" value="RNA_pol_A_bac"/>
    <property type="match status" value="1"/>
</dbReference>
<dbReference type="InterPro" id="IPR011773">
    <property type="entry name" value="DNA-dir_RpoA"/>
</dbReference>
<keyword evidence="4 11" id="KW-0240">DNA-directed RNA polymerase</keyword>
<accession>A0AA43RJH9</accession>
<dbReference type="Gene3D" id="3.30.1360.10">
    <property type="entry name" value="RNA polymerase, RBP11-like subunit"/>
    <property type="match status" value="1"/>
</dbReference>
<protein>
    <recommendedName>
        <fullName evidence="3 11">DNA-directed RNA polymerase subunit alpha</fullName>
        <shortName evidence="11">RNAP subunit alpha</shortName>
        <ecNumber evidence="2 11">2.7.7.6</ecNumber>
    </recommendedName>
    <alternativeName>
        <fullName evidence="9 11">RNA polymerase subunit alpha</fullName>
    </alternativeName>
    <alternativeName>
        <fullName evidence="8 11">Transcriptase subunit alpha</fullName>
    </alternativeName>
</protein>